<organism evidence="2 3">
    <name type="scientific">Riccia sorocarpa</name>
    <dbReference type="NCBI Taxonomy" id="122646"/>
    <lineage>
        <taxon>Eukaryota</taxon>
        <taxon>Viridiplantae</taxon>
        <taxon>Streptophyta</taxon>
        <taxon>Embryophyta</taxon>
        <taxon>Marchantiophyta</taxon>
        <taxon>Marchantiopsida</taxon>
        <taxon>Marchantiidae</taxon>
        <taxon>Marchantiales</taxon>
        <taxon>Ricciaceae</taxon>
        <taxon>Riccia</taxon>
    </lineage>
</organism>
<feature type="compositionally biased region" description="Polar residues" evidence="1">
    <location>
        <begin position="268"/>
        <end position="282"/>
    </location>
</feature>
<evidence type="ECO:0000313" key="2">
    <source>
        <dbReference type="EMBL" id="KAL3682709.1"/>
    </source>
</evidence>
<dbReference type="Proteomes" id="UP001633002">
    <property type="component" value="Unassembled WGS sequence"/>
</dbReference>
<name>A0ABD3GWG5_9MARC</name>
<reference evidence="2 3" key="1">
    <citation type="submission" date="2024-09" db="EMBL/GenBank/DDBJ databases">
        <title>Chromosome-scale assembly of Riccia sorocarpa.</title>
        <authorList>
            <person name="Paukszto L."/>
        </authorList>
    </citation>
    <scope>NUCLEOTIDE SEQUENCE [LARGE SCALE GENOMIC DNA]</scope>
    <source>
        <strain evidence="2">LP-2024</strain>
        <tissue evidence="2">Aerial parts of the thallus</tissue>
    </source>
</reference>
<feature type="compositionally biased region" description="Basic and acidic residues" evidence="1">
    <location>
        <begin position="252"/>
        <end position="266"/>
    </location>
</feature>
<keyword evidence="3" id="KW-1185">Reference proteome</keyword>
<dbReference type="AlphaFoldDB" id="A0ABD3GWG5"/>
<feature type="region of interest" description="Disordered" evidence="1">
    <location>
        <begin position="222"/>
        <end position="298"/>
    </location>
</feature>
<sequence>MVHFLHEQGNGVQCNIQNSFAAASKNSVVRRLSAEFSPSKIVTARPLSEDVHSTGLIQQSVHVSSRESNDEQEKDVELSPRTEVEDVQDNQDATRDEDGCEDPTCNEIPSPDPNNQTIPTVSSCDIDADRVSTPEAAVPEASLAKRNDHSPDDAYNYGLQAAAFPTHFNRLVINSYNRIETAPVGSRSLYPSVTMHDIPKGIGDASSDLSATLTEMNIQIDEYGEVQKKTPVQKSRPAPIGKGEGSSGARPTKKETKGPLPKKDPRLPSTTKEVQPSSQPPTANKPKARSLSVRREKK</sequence>
<feature type="region of interest" description="Disordered" evidence="1">
    <location>
        <begin position="59"/>
        <end position="117"/>
    </location>
</feature>
<protein>
    <submittedName>
        <fullName evidence="2">Uncharacterized protein</fullName>
    </submittedName>
</protein>
<dbReference type="EMBL" id="JBJQOH010000006">
    <property type="protein sequence ID" value="KAL3682709.1"/>
    <property type="molecule type" value="Genomic_DNA"/>
</dbReference>
<evidence type="ECO:0000313" key="3">
    <source>
        <dbReference type="Proteomes" id="UP001633002"/>
    </source>
</evidence>
<gene>
    <name evidence="2" type="ORF">R1sor_000731</name>
</gene>
<proteinExistence type="predicted"/>
<evidence type="ECO:0000256" key="1">
    <source>
        <dbReference type="SAM" id="MobiDB-lite"/>
    </source>
</evidence>
<comment type="caution">
    <text evidence="2">The sequence shown here is derived from an EMBL/GenBank/DDBJ whole genome shotgun (WGS) entry which is preliminary data.</text>
</comment>
<accession>A0ABD3GWG5</accession>
<feature type="compositionally biased region" description="Basic and acidic residues" evidence="1">
    <location>
        <begin position="64"/>
        <end position="84"/>
    </location>
</feature>